<dbReference type="InterPro" id="IPR008139">
    <property type="entry name" value="SaposinB_dom"/>
</dbReference>
<dbReference type="PANTHER" id="PTHR11480">
    <property type="entry name" value="SAPOSIN-RELATED"/>
    <property type="match status" value="1"/>
</dbReference>
<proteinExistence type="predicted"/>
<dbReference type="Proteomes" id="UP000471633">
    <property type="component" value="Unassembled WGS sequence"/>
</dbReference>
<organism evidence="3 4">
    <name type="scientific">Schistosoma haematobium</name>
    <name type="common">Blood fluke</name>
    <dbReference type="NCBI Taxonomy" id="6185"/>
    <lineage>
        <taxon>Eukaryota</taxon>
        <taxon>Metazoa</taxon>
        <taxon>Spiralia</taxon>
        <taxon>Lophotrochozoa</taxon>
        <taxon>Platyhelminthes</taxon>
        <taxon>Trematoda</taxon>
        <taxon>Digenea</taxon>
        <taxon>Strigeidida</taxon>
        <taxon>Schistosomatoidea</taxon>
        <taxon>Schistosomatidae</taxon>
        <taxon>Schistosoma</taxon>
    </lineage>
</organism>
<dbReference type="PROSITE" id="PS50015">
    <property type="entry name" value="SAP_B"/>
    <property type="match status" value="2"/>
</dbReference>
<reference evidence="3" key="2">
    <citation type="journal article" date="2019" name="Gigascience">
        <title>High-quality Schistosoma haematobium genome achieved by single-molecule and long-range sequencing.</title>
        <authorList>
            <person name="Stroehlein A.J."/>
            <person name="Korhonen P.K."/>
            <person name="Chong T.M."/>
            <person name="Lim Y.L."/>
            <person name="Chan K.G."/>
            <person name="Webster B."/>
            <person name="Rollinson D."/>
            <person name="Brindley P.J."/>
            <person name="Gasser R.B."/>
            <person name="Young N.D."/>
        </authorList>
    </citation>
    <scope>NUCLEOTIDE SEQUENCE</scope>
</reference>
<gene>
    <name evidence="3" type="ORF">MS3_00010734</name>
</gene>
<dbReference type="Gene3D" id="1.10.225.10">
    <property type="entry name" value="Saposin-like"/>
    <property type="match status" value="2"/>
</dbReference>
<dbReference type="InterPro" id="IPR011001">
    <property type="entry name" value="Saposin-like"/>
</dbReference>
<dbReference type="EMBL" id="AMPZ03000004">
    <property type="protein sequence ID" value="KAH9584562.1"/>
    <property type="molecule type" value="Genomic_DNA"/>
</dbReference>
<dbReference type="InterPro" id="IPR051428">
    <property type="entry name" value="Sphingo_Act-Surfact_Prot"/>
</dbReference>
<keyword evidence="1" id="KW-1015">Disulfide bond</keyword>
<feature type="domain" description="Saposin B-type" evidence="2">
    <location>
        <begin position="94"/>
        <end position="176"/>
    </location>
</feature>
<dbReference type="SMART" id="SM00741">
    <property type="entry name" value="SapB"/>
    <property type="match status" value="2"/>
</dbReference>
<accession>A0A922IQ24</accession>
<protein>
    <recommendedName>
        <fullName evidence="2">Saposin B-type domain-containing protein</fullName>
    </recommendedName>
</protein>
<evidence type="ECO:0000259" key="2">
    <source>
        <dbReference type="PROSITE" id="PS50015"/>
    </source>
</evidence>
<reference evidence="3" key="1">
    <citation type="journal article" date="2012" name="Nat. Genet.">
        <title>Whole-genome sequence of Schistosoma haematobium.</title>
        <authorList>
            <person name="Young N.D."/>
            <person name="Jex A.R."/>
            <person name="Li B."/>
            <person name="Liu S."/>
            <person name="Yang L."/>
            <person name="Xiong Z."/>
            <person name="Li Y."/>
            <person name="Cantacessi C."/>
            <person name="Hall R.S."/>
            <person name="Xu X."/>
            <person name="Chen F."/>
            <person name="Wu X."/>
            <person name="Zerlotini A."/>
            <person name="Oliveira G."/>
            <person name="Hofmann A."/>
            <person name="Zhang G."/>
            <person name="Fang X."/>
            <person name="Kang Y."/>
            <person name="Campbell B.E."/>
            <person name="Loukas A."/>
            <person name="Ranganathan S."/>
            <person name="Rollinson D."/>
            <person name="Rinaldi G."/>
            <person name="Brindley P.J."/>
            <person name="Yang H."/>
            <person name="Wang J."/>
            <person name="Wang J."/>
            <person name="Gasser R.B."/>
        </authorList>
    </citation>
    <scope>NUCLEOTIDE SEQUENCE</scope>
</reference>
<feature type="domain" description="Saposin B-type" evidence="2">
    <location>
        <begin position="209"/>
        <end position="291"/>
    </location>
</feature>
<sequence length="371" mass="43080">MIYLFTSTYICDHQSNLHPDCSMYKFSAYLFVCLFDFDYKLYHLDRISIIIDNNKNRMLLLISTLMFFVLNEINSLKCEEYAKMSILNTDPPDCHFLCELCTSTVNATKYIMDNEPFIPKILKNFMPICYMLPKLQYRKICYHLVDGGAVDIIHELVNKINENNFCFHIGLCHNTIPCPSFQKTMTCLKNTVYGEPIESSVNDFEQLECQLICETCVMNVRGIRWLLLQSYTRKIAAELLSVMCNFLPYKQPRAQCKRFFKGPFDGIVHDFVVNMSVYEPCQYLGLCETVQQELMASLDDSFYTNLLMKTLSILKEDIESIITPEFIEQSATKLCSSDQKCIKAFEKSAVGLIKVIYKNSKGEWFSDDFQN</sequence>
<dbReference type="KEGG" id="shx:MS3_00010734"/>
<comment type="caution">
    <text evidence="3">The sequence shown here is derived from an EMBL/GenBank/DDBJ whole genome shotgun (WGS) entry which is preliminary data.</text>
</comment>
<evidence type="ECO:0000313" key="4">
    <source>
        <dbReference type="Proteomes" id="UP000471633"/>
    </source>
</evidence>
<dbReference type="RefSeq" id="XP_051067376.1">
    <property type="nucleotide sequence ID" value="XM_051219128.1"/>
</dbReference>
<dbReference type="AlphaFoldDB" id="A0A922IQ24"/>
<dbReference type="SUPFAM" id="SSF47862">
    <property type="entry name" value="Saposin"/>
    <property type="match status" value="2"/>
</dbReference>
<dbReference type="CTD" id="58546434"/>
<name>A0A922IQ24_SCHHA</name>
<evidence type="ECO:0000313" key="3">
    <source>
        <dbReference type="EMBL" id="KAH9584562.1"/>
    </source>
</evidence>
<keyword evidence="4" id="KW-1185">Reference proteome</keyword>
<dbReference type="GeneID" id="58546434"/>
<reference evidence="3" key="4">
    <citation type="journal article" date="2022" name="PLoS Pathog.">
        <title>Chromosome-level genome of Schistosoma haematobium underpins genome-wide explorations of molecular variation.</title>
        <authorList>
            <person name="Stroehlein A.J."/>
            <person name="Korhonen P.K."/>
            <person name="Lee V.V."/>
            <person name="Ralph S.A."/>
            <person name="Mentink-Kane M."/>
            <person name="You H."/>
            <person name="McManus D.P."/>
            <person name="Tchuente L.T."/>
            <person name="Stothard J.R."/>
            <person name="Kaur P."/>
            <person name="Dudchenko O."/>
            <person name="Aiden E.L."/>
            <person name="Yang B."/>
            <person name="Yang H."/>
            <person name="Emery A.M."/>
            <person name="Webster B.L."/>
            <person name="Brindley P.J."/>
            <person name="Rollinson D."/>
            <person name="Chang B.C.H."/>
            <person name="Gasser R.B."/>
            <person name="Young N.D."/>
        </authorList>
    </citation>
    <scope>NUCLEOTIDE SEQUENCE</scope>
</reference>
<evidence type="ECO:0000256" key="1">
    <source>
        <dbReference type="ARBA" id="ARBA00023157"/>
    </source>
</evidence>
<reference evidence="3" key="3">
    <citation type="submission" date="2021-06" db="EMBL/GenBank/DDBJ databases">
        <title>Chromosome-level genome assembly for S. haematobium.</title>
        <authorList>
            <person name="Stroehlein A.J."/>
        </authorList>
    </citation>
    <scope>NUCLEOTIDE SEQUENCE</scope>
</reference>